<sequence>MDSWDAFFAYQQAVGSGERPGDSDLERHHSPGEVRGYRDSEELGVPEEAETDGERDPMDAAATDEMRFLHLGVGWREGDVIEADVDGLDAVIHEPTSGEFRVQDVEDGATLSEWGSESDSESE</sequence>
<name>A0ACB7PPN6_9PEZI</name>
<organism evidence="1 2">
    <name type="scientific">Chaetomium tenue</name>
    <dbReference type="NCBI Taxonomy" id="1854479"/>
    <lineage>
        <taxon>Eukaryota</taxon>
        <taxon>Fungi</taxon>
        <taxon>Dikarya</taxon>
        <taxon>Ascomycota</taxon>
        <taxon>Pezizomycotina</taxon>
        <taxon>Sordariomycetes</taxon>
        <taxon>Sordariomycetidae</taxon>
        <taxon>Sordariales</taxon>
        <taxon>Chaetomiaceae</taxon>
        <taxon>Chaetomium</taxon>
    </lineage>
</organism>
<proteinExistence type="predicted"/>
<evidence type="ECO:0000313" key="2">
    <source>
        <dbReference type="Proteomes" id="UP000724584"/>
    </source>
</evidence>
<protein>
    <submittedName>
        <fullName evidence="1">Uncharacterized protein</fullName>
    </submittedName>
</protein>
<reference evidence="1 2" key="1">
    <citation type="journal article" date="2021" name="Nat. Commun.">
        <title>Genetic determinants of endophytism in the Arabidopsis root mycobiome.</title>
        <authorList>
            <person name="Mesny F."/>
            <person name="Miyauchi S."/>
            <person name="Thiergart T."/>
            <person name="Pickel B."/>
            <person name="Atanasova L."/>
            <person name="Karlsson M."/>
            <person name="Huettel B."/>
            <person name="Barry K.W."/>
            <person name="Haridas S."/>
            <person name="Chen C."/>
            <person name="Bauer D."/>
            <person name="Andreopoulos W."/>
            <person name="Pangilinan J."/>
            <person name="LaButti K."/>
            <person name="Riley R."/>
            <person name="Lipzen A."/>
            <person name="Clum A."/>
            <person name="Drula E."/>
            <person name="Henrissat B."/>
            <person name="Kohler A."/>
            <person name="Grigoriev I.V."/>
            <person name="Martin F.M."/>
            <person name="Hacquard S."/>
        </authorList>
    </citation>
    <scope>NUCLEOTIDE SEQUENCE [LARGE SCALE GENOMIC DNA]</scope>
    <source>
        <strain evidence="1 2">MPI-SDFR-AT-0079</strain>
    </source>
</reference>
<dbReference type="Proteomes" id="UP000724584">
    <property type="component" value="Unassembled WGS sequence"/>
</dbReference>
<gene>
    <name evidence="1" type="ORF">F5144DRAFT_77761</name>
</gene>
<comment type="caution">
    <text evidence="1">The sequence shown here is derived from an EMBL/GenBank/DDBJ whole genome shotgun (WGS) entry which is preliminary data.</text>
</comment>
<dbReference type="EMBL" id="JAGIZQ010000001">
    <property type="protein sequence ID" value="KAH6651169.1"/>
    <property type="molecule type" value="Genomic_DNA"/>
</dbReference>
<evidence type="ECO:0000313" key="1">
    <source>
        <dbReference type="EMBL" id="KAH6651169.1"/>
    </source>
</evidence>
<accession>A0ACB7PPN6</accession>
<keyword evidence="2" id="KW-1185">Reference proteome</keyword>